<accession>C1AVC1</accession>
<dbReference type="HOGENOM" id="CLU_2248030_0_0_11"/>
<organism evidence="1 2">
    <name type="scientific">Rhodococcus opacus (strain B4)</name>
    <dbReference type="NCBI Taxonomy" id="632772"/>
    <lineage>
        <taxon>Bacteria</taxon>
        <taxon>Bacillati</taxon>
        <taxon>Actinomycetota</taxon>
        <taxon>Actinomycetes</taxon>
        <taxon>Mycobacteriales</taxon>
        <taxon>Nocardiaceae</taxon>
        <taxon>Rhodococcus</taxon>
    </lineage>
</organism>
<dbReference type="PATRIC" id="fig|632772.20.peg.5595"/>
<dbReference type="AlphaFoldDB" id="C1AVC1"/>
<reference evidence="1 2" key="1">
    <citation type="submission" date="2009-03" db="EMBL/GenBank/DDBJ databases">
        <title>Comparison of the complete genome sequences of Rhodococcus erythropolis PR4 and Rhodococcus opacus B4.</title>
        <authorList>
            <person name="Takarada H."/>
            <person name="Sekine M."/>
            <person name="Hosoyama A."/>
            <person name="Yamada R."/>
            <person name="Fujisawa T."/>
            <person name="Omata S."/>
            <person name="Shimizu A."/>
            <person name="Tsukatani N."/>
            <person name="Tanikawa S."/>
            <person name="Fujita N."/>
            <person name="Harayama S."/>
        </authorList>
    </citation>
    <scope>NUCLEOTIDE SEQUENCE [LARGE SCALE GENOMIC DNA]</scope>
    <source>
        <strain evidence="1 2">B4</strain>
    </source>
</reference>
<dbReference type="EMBL" id="AP011115">
    <property type="protein sequence ID" value="BAH53611.1"/>
    <property type="molecule type" value="Genomic_DNA"/>
</dbReference>
<sequence length="104" mass="11375">MPNFSAPGTSPFHAQCFAALWAAWHAHEVPASPGLLDTVLRLPLMDSRRARTELGWEPRYPPRDTLAEFFHGLRDGTGMPTAPLAEDSVGGRLRELATGLGQRP</sequence>
<name>C1AVC1_RHOOB</name>
<proteinExistence type="predicted"/>
<protein>
    <submittedName>
        <fullName evidence="1">NAD-dependent epimerase dehydratase family protein</fullName>
    </submittedName>
</protein>
<evidence type="ECO:0000313" key="2">
    <source>
        <dbReference type="Proteomes" id="UP000002212"/>
    </source>
</evidence>
<gene>
    <name evidence="1" type="ordered locus">ROP_53640</name>
</gene>
<dbReference type="STRING" id="632772.ROP_53640"/>
<evidence type="ECO:0000313" key="1">
    <source>
        <dbReference type="EMBL" id="BAH53611.1"/>
    </source>
</evidence>
<dbReference type="Proteomes" id="UP000002212">
    <property type="component" value="Chromosome"/>
</dbReference>
<dbReference type="KEGG" id="rop:ROP_53640"/>